<organism evidence="4 5">
    <name type="scientific">Chionoecetes opilio</name>
    <name type="common">Atlantic snow crab</name>
    <name type="synonym">Cancer opilio</name>
    <dbReference type="NCBI Taxonomy" id="41210"/>
    <lineage>
        <taxon>Eukaryota</taxon>
        <taxon>Metazoa</taxon>
        <taxon>Ecdysozoa</taxon>
        <taxon>Arthropoda</taxon>
        <taxon>Crustacea</taxon>
        <taxon>Multicrustacea</taxon>
        <taxon>Malacostraca</taxon>
        <taxon>Eumalacostraca</taxon>
        <taxon>Eucarida</taxon>
        <taxon>Decapoda</taxon>
        <taxon>Pleocyemata</taxon>
        <taxon>Brachyura</taxon>
        <taxon>Eubrachyura</taxon>
        <taxon>Majoidea</taxon>
        <taxon>Majidae</taxon>
        <taxon>Chionoecetes</taxon>
    </lineage>
</organism>
<sequence length="345" mass="38729">MQSQESGCSKLPTLDLGELGVQHTGEPSQQEWQRVTRQLDRALSDVGCAYLTGHGVPDDQVKEAFSSAIAFFKAERDFKMRWVVPDEGNVGYIAMSSEKYSDEGKELHEGFLFKQGSYDHEKEAPPFMTAVTPLAQLVHALSRRLMTSLALSLNKNRDYFVNMHQDSGTPKGMSVYRFNYYPEPTRGRESSTGFGAHRDLTMISLLFSNDSEGFQPDGEEGHDVKLTRRFVIAATLCHPQICDPSGQWVDVPFVPGTILLLAGEFLHFYSNKRFIPVMHKVVVPSENHPGYRPRCSLIYFEHADNDTPMWPPGDDPDSPAPPSVKEHIEKLFLKARAEGAKYTSP</sequence>
<proteinExistence type="inferred from homology"/>
<dbReference type="EMBL" id="JACEEZ010003825">
    <property type="protein sequence ID" value="KAG0726989.1"/>
    <property type="molecule type" value="Genomic_DNA"/>
</dbReference>
<evidence type="ECO:0000259" key="3">
    <source>
        <dbReference type="PROSITE" id="PS51471"/>
    </source>
</evidence>
<dbReference type="OrthoDB" id="6373289at2759"/>
<dbReference type="Gene3D" id="2.60.120.330">
    <property type="entry name" value="B-lactam Antibiotic, Isopenicillin N Synthase, Chain"/>
    <property type="match status" value="1"/>
</dbReference>
<dbReference type="GO" id="GO:0051213">
    <property type="term" value="F:dioxygenase activity"/>
    <property type="evidence" value="ECO:0007669"/>
    <property type="project" value="UniProtKB-KW"/>
</dbReference>
<dbReference type="GO" id="GO:0046872">
    <property type="term" value="F:metal ion binding"/>
    <property type="evidence" value="ECO:0007669"/>
    <property type="project" value="UniProtKB-KW"/>
</dbReference>
<reference evidence="4" key="1">
    <citation type="submission" date="2020-07" db="EMBL/GenBank/DDBJ databases">
        <title>The High-quality genome of the commercially important snow crab, Chionoecetes opilio.</title>
        <authorList>
            <person name="Jeong J.-H."/>
            <person name="Ryu S."/>
        </authorList>
    </citation>
    <scope>NUCLEOTIDE SEQUENCE</scope>
    <source>
        <strain evidence="4">MADBK_172401_WGS</strain>
        <tissue evidence="4">Digestive gland</tissue>
    </source>
</reference>
<evidence type="ECO:0000313" key="4">
    <source>
        <dbReference type="EMBL" id="KAG0726989.1"/>
    </source>
</evidence>
<dbReference type="InterPro" id="IPR050231">
    <property type="entry name" value="Iron_ascorbate_oxido_reductase"/>
</dbReference>
<dbReference type="Pfam" id="PF14226">
    <property type="entry name" value="DIOX_N"/>
    <property type="match status" value="1"/>
</dbReference>
<evidence type="ECO:0000313" key="5">
    <source>
        <dbReference type="Proteomes" id="UP000770661"/>
    </source>
</evidence>
<dbReference type="Proteomes" id="UP000770661">
    <property type="component" value="Unassembled WGS sequence"/>
</dbReference>
<dbReference type="Pfam" id="PF03171">
    <property type="entry name" value="2OG-FeII_Oxy"/>
    <property type="match status" value="2"/>
</dbReference>
<evidence type="ECO:0000256" key="1">
    <source>
        <dbReference type="RuleBase" id="RU003682"/>
    </source>
</evidence>
<protein>
    <submittedName>
        <fullName evidence="4">Putative 2-oxoglutarate-dependent dioxygenase At3g50210</fullName>
    </submittedName>
</protein>
<dbReference type="InterPro" id="IPR044861">
    <property type="entry name" value="IPNS-like_FE2OG_OXY"/>
</dbReference>
<name>A0A8J4YU06_CHIOP</name>
<keyword evidence="1" id="KW-0479">Metal-binding</keyword>
<feature type="domain" description="Fe2OG dioxygenase" evidence="3">
    <location>
        <begin position="169"/>
        <end position="303"/>
    </location>
</feature>
<dbReference type="InterPro" id="IPR005123">
    <property type="entry name" value="Oxoglu/Fe-dep_dioxygenase_dom"/>
</dbReference>
<comment type="similarity">
    <text evidence="1">Belongs to the iron/ascorbate-dependent oxidoreductase family.</text>
</comment>
<dbReference type="SUPFAM" id="SSF51197">
    <property type="entry name" value="Clavaminate synthase-like"/>
    <property type="match status" value="1"/>
</dbReference>
<gene>
    <name evidence="4" type="ORF">GWK47_035552</name>
</gene>
<evidence type="ECO:0000256" key="2">
    <source>
        <dbReference type="SAM" id="MobiDB-lite"/>
    </source>
</evidence>
<comment type="caution">
    <text evidence="4">The sequence shown here is derived from an EMBL/GenBank/DDBJ whole genome shotgun (WGS) entry which is preliminary data.</text>
</comment>
<dbReference type="AlphaFoldDB" id="A0A8J4YU06"/>
<accession>A0A8J4YU06</accession>
<dbReference type="PANTHER" id="PTHR47990">
    <property type="entry name" value="2-OXOGLUTARATE (2OG) AND FE(II)-DEPENDENT OXYGENASE SUPERFAMILY PROTEIN-RELATED"/>
    <property type="match status" value="1"/>
</dbReference>
<keyword evidence="1" id="KW-0560">Oxidoreductase</keyword>
<keyword evidence="5" id="KW-1185">Reference proteome</keyword>
<dbReference type="PROSITE" id="PS51471">
    <property type="entry name" value="FE2OG_OXY"/>
    <property type="match status" value="1"/>
</dbReference>
<keyword evidence="4" id="KW-0223">Dioxygenase</keyword>
<dbReference type="InterPro" id="IPR026992">
    <property type="entry name" value="DIOX_N"/>
</dbReference>
<dbReference type="InterPro" id="IPR027443">
    <property type="entry name" value="IPNS-like_sf"/>
</dbReference>
<feature type="region of interest" description="Disordered" evidence="2">
    <location>
        <begin position="1"/>
        <end position="29"/>
    </location>
</feature>
<keyword evidence="1" id="KW-0408">Iron</keyword>